<evidence type="ECO:0000313" key="2">
    <source>
        <dbReference type="Proteomes" id="UP000192596"/>
    </source>
</evidence>
<gene>
    <name evidence="1" type="ORF">B0A48_08291</name>
</gene>
<organism evidence="1 2">
    <name type="scientific">Cryoendolithus antarcticus</name>
    <dbReference type="NCBI Taxonomy" id="1507870"/>
    <lineage>
        <taxon>Eukaryota</taxon>
        <taxon>Fungi</taxon>
        <taxon>Dikarya</taxon>
        <taxon>Ascomycota</taxon>
        <taxon>Pezizomycotina</taxon>
        <taxon>Dothideomycetes</taxon>
        <taxon>Dothideomycetidae</taxon>
        <taxon>Cladosporiales</taxon>
        <taxon>Cladosporiaceae</taxon>
        <taxon>Cryoendolithus</taxon>
    </lineage>
</organism>
<dbReference type="EMBL" id="NAJO01000016">
    <property type="protein sequence ID" value="OQO06508.1"/>
    <property type="molecule type" value="Genomic_DNA"/>
</dbReference>
<dbReference type="AlphaFoldDB" id="A0A1V8T5J9"/>
<keyword evidence="2" id="KW-1185">Reference proteome</keyword>
<dbReference type="Proteomes" id="UP000192596">
    <property type="component" value="Unassembled WGS sequence"/>
</dbReference>
<accession>A0A1V8T5J9</accession>
<evidence type="ECO:0000313" key="1">
    <source>
        <dbReference type="EMBL" id="OQO06508.1"/>
    </source>
</evidence>
<reference evidence="2" key="1">
    <citation type="submission" date="2017-03" db="EMBL/GenBank/DDBJ databases">
        <title>Genomes of endolithic fungi from Antarctica.</title>
        <authorList>
            <person name="Coleine C."/>
            <person name="Masonjones S."/>
            <person name="Stajich J.E."/>
        </authorList>
    </citation>
    <scope>NUCLEOTIDE SEQUENCE [LARGE SCALE GENOMIC DNA]</scope>
    <source>
        <strain evidence="2">CCFEE 5527</strain>
    </source>
</reference>
<dbReference type="InParanoid" id="A0A1V8T5J9"/>
<protein>
    <submittedName>
        <fullName evidence="1">Uncharacterized protein</fullName>
    </submittedName>
</protein>
<comment type="caution">
    <text evidence="1">The sequence shown here is derived from an EMBL/GenBank/DDBJ whole genome shotgun (WGS) entry which is preliminary data.</text>
</comment>
<sequence length="192" mass="21530">MFLSDKPGGCMLMQEVLGGNPVLLEINPMLMNTLSIFRRFEVKHSLTRDIELEHTFNAFPGIVPNLDQCLQTNAAWLENLISSLETTIFVKVDRSKKPDTQWATTIRYDFVVYGGESVGDFLRELRAQAAKIQDLPENILLVIPTLFSDCYERRLTKSDTIRRLMSISKGGFQGLMDALPAEGAISESEAQG</sequence>
<proteinExistence type="predicted"/>
<name>A0A1V8T5J9_9PEZI</name>